<dbReference type="AlphaFoldDB" id="A0AAV7HWV2"/>
<evidence type="ECO:0000313" key="2">
    <source>
        <dbReference type="EMBL" id="KAH0539732.1"/>
    </source>
</evidence>
<keyword evidence="3" id="KW-1185">Reference proteome</keyword>
<accession>A0AAV7HWV2</accession>
<comment type="caution">
    <text evidence="2">The sequence shown here is derived from an EMBL/GenBank/DDBJ whole genome shotgun (WGS) entry which is preliminary data.</text>
</comment>
<organism evidence="2 3">
    <name type="scientific">Cotesia glomerata</name>
    <name type="common">Lepidopteran parasitic wasp</name>
    <name type="synonym">Apanteles glomeratus</name>
    <dbReference type="NCBI Taxonomy" id="32391"/>
    <lineage>
        <taxon>Eukaryota</taxon>
        <taxon>Metazoa</taxon>
        <taxon>Ecdysozoa</taxon>
        <taxon>Arthropoda</taxon>
        <taxon>Hexapoda</taxon>
        <taxon>Insecta</taxon>
        <taxon>Pterygota</taxon>
        <taxon>Neoptera</taxon>
        <taxon>Endopterygota</taxon>
        <taxon>Hymenoptera</taxon>
        <taxon>Apocrita</taxon>
        <taxon>Ichneumonoidea</taxon>
        <taxon>Braconidae</taxon>
        <taxon>Microgastrinae</taxon>
        <taxon>Cotesia</taxon>
    </lineage>
</organism>
<name>A0AAV7HWV2_COTGL</name>
<reference evidence="2 3" key="1">
    <citation type="journal article" date="2021" name="J. Hered.">
        <title>A chromosome-level genome assembly of the parasitoid wasp, Cotesia glomerata (Hymenoptera: Braconidae).</title>
        <authorList>
            <person name="Pinto B.J."/>
            <person name="Weis J.J."/>
            <person name="Gamble T."/>
            <person name="Ode P.J."/>
            <person name="Paul R."/>
            <person name="Zaspel J.M."/>
        </authorList>
    </citation>
    <scope>NUCLEOTIDE SEQUENCE [LARGE SCALE GENOMIC DNA]</scope>
    <source>
        <strain evidence="2">CgM1</strain>
    </source>
</reference>
<dbReference type="EMBL" id="JAHXZJ010002609">
    <property type="protein sequence ID" value="KAH0539732.1"/>
    <property type="molecule type" value="Genomic_DNA"/>
</dbReference>
<keyword evidence="1" id="KW-1133">Transmembrane helix</keyword>
<protein>
    <submittedName>
        <fullName evidence="2">Uncharacterized protein</fullName>
    </submittedName>
</protein>
<keyword evidence="1" id="KW-0812">Transmembrane</keyword>
<feature type="transmembrane region" description="Helical" evidence="1">
    <location>
        <begin position="9"/>
        <end position="30"/>
    </location>
</feature>
<dbReference type="Proteomes" id="UP000826195">
    <property type="component" value="Unassembled WGS sequence"/>
</dbReference>
<proteinExistence type="predicted"/>
<keyword evidence="1" id="KW-0472">Membrane</keyword>
<sequence length="259" mass="28502">MSMMPESRVYGIGILGGVGCWVLGTGRWALVAGVGDLFQFLVGWWALPVAASDKTTTLIVSQIGEADKGPSKQNGGQASVEYKRKRIHISSGDLAALPLRDCFLKGSGEVERQETRDEEESAPRIIVCPRANEMARHIRADSAPANGRTIPANRTRVPTVPRLVLRGTGSYSQPRLSTDEPPKERALLFPPAVNVPCVRTIRVRVCIWWIHGKQGVLSVRWFVHRGSAALGVTGEAAARYDRRWITGKRNRDEQVLSIK</sequence>
<evidence type="ECO:0000313" key="3">
    <source>
        <dbReference type="Proteomes" id="UP000826195"/>
    </source>
</evidence>
<evidence type="ECO:0000256" key="1">
    <source>
        <dbReference type="SAM" id="Phobius"/>
    </source>
</evidence>
<gene>
    <name evidence="2" type="ORF">KQX54_007696</name>
</gene>